<dbReference type="Proteomes" id="UP001151760">
    <property type="component" value="Unassembled WGS sequence"/>
</dbReference>
<dbReference type="PANTHER" id="PTHR46034:SF12">
    <property type="entry name" value="B2 PROTEIN"/>
    <property type="match status" value="1"/>
</dbReference>
<gene>
    <name evidence="1" type="ORF">Tco_0988593</name>
</gene>
<dbReference type="PANTHER" id="PTHR46034">
    <property type="match status" value="1"/>
</dbReference>
<organism evidence="1 2">
    <name type="scientific">Tanacetum coccineum</name>
    <dbReference type="NCBI Taxonomy" id="301880"/>
    <lineage>
        <taxon>Eukaryota</taxon>
        <taxon>Viridiplantae</taxon>
        <taxon>Streptophyta</taxon>
        <taxon>Embryophyta</taxon>
        <taxon>Tracheophyta</taxon>
        <taxon>Spermatophyta</taxon>
        <taxon>Magnoliopsida</taxon>
        <taxon>eudicotyledons</taxon>
        <taxon>Gunneridae</taxon>
        <taxon>Pentapetalae</taxon>
        <taxon>asterids</taxon>
        <taxon>campanulids</taxon>
        <taxon>Asterales</taxon>
        <taxon>Asteraceae</taxon>
        <taxon>Asteroideae</taxon>
        <taxon>Anthemideae</taxon>
        <taxon>Anthemidinae</taxon>
        <taxon>Tanacetum</taxon>
    </lineage>
</organism>
<name>A0ABQ5ERC0_9ASTR</name>
<comment type="caution">
    <text evidence="1">The sequence shown here is derived from an EMBL/GenBank/DDBJ whole genome shotgun (WGS) entry which is preliminary data.</text>
</comment>
<accession>A0ABQ5ERC0</accession>
<reference evidence="1" key="1">
    <citation type="journal article" date="2022" name="Int. J. Mol. Sci.">
        <title>Draft Genome of Tanacetum Coccineum: Genomic Comparison of Closely Related Tanacetum-Family Plants.</title>
        <authorList>
            <person name="Yamashiro T."/>
            <person name="Shiraishi A."/>
            <person name="Nakayama K."/>
            <person name="Satake H."/>
        </authorList>
    </citation>
    <scope>NUCLEOTIDE SEQUENCE</scope>
</reference>
<proteinExistence type="predicted"/>
<dbReference type="InterPro" id="IPR044832">
    <property type="entry name" value="NRP-like"/>
</dbReference>
<protein>
    <submittedName>
        <fullName evidence="1">Uncharacterized protein</fullName>
    </submittedName>
</protein>
<sequence length="238" mass="28252">MTVNRLVLEWEEKIKLHLEREMQFNQWRSKNFKGMHPTLIATKKEEEDEGEVTLYLMRRSLEVLRKFHWMILGGRFNQLSHVRIRIKRFCKPLEENAFRPVLHYYDGPTLRLELSDAIAAVRNATRAAPHSASNCSLPHHVNKIKAMVHKQIEEDKVRQLAIMNLAVEFENAIIAKDDMRKEYEECNDISKEKRALIDTFLKEESDKDYEMHNALFRNAAKLEKQINNKVVWMHLENK</sequence>
<evidence type="ECO:0000313" key="2">
    <source>
        <dbReference type="Proteomes" id="UP001151760"/>
    </source>
</evidence>
<dbReference type="EMBL" id="BQNB010016596">
    <property type="protein sequence ID" value="GJT53539.1"/>
    <property type="molecule type" value="Genomic_DNA"/>
</dbReference>
<keyword evidence="2" id="KW-1185">Reference proteome</keyword>
<reference evidence="1" key="2">
    <citation type="submission" date="2022-01" db="EMBL/GenBank/DDBJ databases">
        <authorList>
            <person name="Yamashiro T."/>
            <person name="Shiraishi A."/>
            <person name="Satake H."/>
            <person name="Nakayama K."/>
        </authorList>
    </citation>
    <scope>NUCLEOTIDE SEQUENCE</scope>
</reference>
<evidence type="ECO:0000313" key="1">
    <source>
        <dbReference type="EMBL" id="GJT53539.1"/>
    </source>
</evidence>